<evidence type="ECO:0000313" key="1">
    <source>
        <dbReference type="EMBL" id="KKN81532.1"/>
    </source>
</evidence>
<accession>A0A0F9U2I9</accession>
<proteinExistence type="predicted"/>
<protein>
    <submittedName>
        <fullName evidence="1">Uncharacterized protein</fullName>
    </submittedName>
</protein>
<dbReference type="EMBL" id="LAZR01000213">
    <property type="protein sequence ID" value="KKN81532.1"/>
    <property type="molecule type" value="Genomic_DNA"/>
</dbReference>
<gene>
    <name evidence="1" type="ORF">LCGC14_0317910</name>
</gene>
<organism evidence="1">
    <name type="scientific">marine sediment metagenome</name>
    <dbReference type="NCBI Taxonomy" id="412755"/>
    <lineage>
        <taxon>unclassified sequences</taxon>
        <taxon>metagenomes</taxon>
        <taxon>ecological metagenomes</taxon>
    </lineage>
</organism>
<dbReference type="AlphaFoldDB" id="A0A0F9U2I9"/>
<sequence>MGGDGVVYRSTANVVVGNVKIYIGDEFKVIDGRLWCATSKKPYVFALDPDKEFPYDDWKKILEEIDDAPGDSKEGG</sequence>
<reference evidence="1" key="1">
    <citation type="journal article" date="2015" name="Nature">
        <title>Complex archaea that bridge the gap between prokaryotes and eukaryotes.</title>
        <authorList>
            <person name="Spang A."/>
            <person name="Saw J.H."/>
            <person name="Jorgensen S.L."/>
            <person name="Zaremba-Niedzwiedzka K."/>
            <person name="Martijn J."/>
            <person name="Lind A.E."/>
            <person name="van Eijk R."/>
            <person name="Schleper C."/>
            <person name="Guy L."/>
            <person name="Ettema T.J."/>
        </authorList>
    </citation>
    <scope>NUCLEOTIDE SEQUENCE</scope>
</reference>
<comment type="caution">
    <text evidence="1">The sequence shown here is derived from an EMBL/GenBank/DDBJ whole genome shotgun (WGS) entry which is preliminary data.</text>
</comment>
<name>A0A0F9U2I9_9ZZZZ</name>